<organism evidence="3 4">
    <name type="scientific">Phlyctema vagabunda</name>
    <dbReference type="NCBI Taxonomy" id="108571"/>
    <lineage>
        <taxon>Eukaryota</taxon>
        <taxon>Fungi</taxon>
        <taxon>Dikarya</taxon>
        <taxon>Ascomycota</taxon>
        <taxon>Pezizomycotina</taxon>
        <taxon>Leotiomycetes</taxon>
        <taxon>Helotiales</taxon>
        <taxon>Dermateaceae</taxon>
        <taxon>Phlyctema</taxon>
    </lineage>
</organism>
<dbReference type="EMBL" id="JBFCZG010000004">
    <property type="protein sequence ID" value="KAL3423942.1"/>
    <property type="molecule type" value="Genomic_DNA"/>
</dbReference>
<feature type="domain" description="Acyltransferase MbtK/IucB-like conserved" evidence="2">
    <location>
        <begin position="245"/>
        <end position="294"/>
    </location>
</feature>
<evidence type="ECO:0000259" key="2">
    <source>
        <dbReference type="SMART" id="SM01006"/>
    </source>
</evidence>
<reference evidence="3 4" key="1">
    <citation type="submission" date="2024-06" db="EMBL/GenBank/DDBJ databases">
        <title>Complete genome of Phlyctema vagabunda strain 19-DSS-EL-015.</title>
        <authorList>
            <person name="Fiorenzani C."/>
        </authorList>
    </citation>
    <scope>NUCLEOTIDE SEQUENCE [LARGE SCALE GENOMIC DNA]</scope>
    <source>
        <strain evidence="3 4">19-DSS-EL-015</strain>
    </source>
</reference>
<evidence type="ECO:0000313" key="4">
    <source>
        <dbReference type="Proteomes" id="UP001629113"/>
    </source>
</evidence>
<keyword evidence="4" id="KW-1185">Reference proteome</keyword>
<proteinExistence type="inferred from homology"/>
<dbReference type="Gene3D" id="3.40.630.30">
    <property type="match status" value="1"/>
</dbReference>
<dbReference type="SUPFAM" id="SSF55729">
    <property type="entry name" value="Acyl-CoA N-acyltransferases (Nat)"/>
    <property type="match status" value="1"/>
</dbReference>
<dbReference type="PANTHER" id="PTHR31438">
    <property type="entry name" value="LYSINE N-ACYLTRANSFERASE C17G9.06C-RELATED"/>
    <property type="match status" value="1"/>
</dbReference>
<dbReference type="SMART" id="SM01006">
    <property type="entry name" value="AlcB"/>
    <property type="match status" value="1"/>
</dbReference>
<name>A0ABR4PKS6_9HELO</name>
<dbReference type="InterPro" id="IPR016181">
    <property type="entry name" value="Acyl_CoA_acyltransferase"/>
</dbReference>
<evidence type="ECO:0000313" key="3">
    <source>
        <dbReference type="EMBL" id="KAL3423942.1"/>
    </source>
</evidence>
<comment type="caution">
    <text evidence="3">The sequence shown here is derived from an EMBL/GenBank/DDBJ whole genome shotgun (WGS) entry which is preliminary data.</text>
</comment>
<dbReference type="Pfam" id="PF13523">
    <property type="entry name" value="Acetyltransf_8"/>
    <property type="match status" value="1"/>
</dbReference>
<comment type="similarity">
    <text evidence="1">Belongs to the lysine N-acyltransferase MbtK family.</text>
</comment>
<protein>
    <recommendedName>
        <fullName evidence="2">Acyltransferase MbtK/IucB-like conserved domain-containing protein</fullName>
    </recommendedName>
</protein>
<evidence type="ECO:0000256" key="1">
    <source>
        <dbReference type="ARBA" id="ARBA00009893"/>
    </source>
</evidence>
<accession>A0ABR4PKS6</accession>
<dbReference type="Proteomes" id="UP001629113">
    <property type="component" value="Unassembled WGS sequence"/>
</dbReference>
<dbReference type="InterPro" id="IPR019432">
    <property type="entry name" value="Acyltransferase_MbtK/IucB-like"/>
</dbReference>
<dbReference type="PANTHER" id="PTHR31438:SF7">
    <property type="entry name" value="ACYLTRANSFERASE MBTK_IUCB-LIKE CONSERVED DOMAIN-CONTAINING PROTEIN"/>
    <property type="match status" value="1"/>
</dbReference>
<gene>
    <name evidence="3" type="ORF">PVAG01_05689</name>
</gene>
<sequence>MTDVQTWENFELALPHPYYNTYQIQKAQTAETLQLLPINSLKRKAASLSESLHNADVSFSQLLQGDEVPQGNNTAWARARRAPVSRVGWSASAAPTVGQLWLIIYAIVSLQPEEEYFRLQLKGTKAEALAQDLAAVGLAIAHPEAPADSTGPAANEVLVLRGMFWQGAGSPFGRRALWAPETNILQTSNSQLSSFPPLPLDYTFSLKFPESRVYARHPVRPAKPTPGSTIYSRYIPHLDEHFSMVALDYENSEHLGLFHTWQNDPRVAQGWNETGTLDQHRDYLRNLHNDKHTLTILAKFEDTCFAYFEVYWAKEDTLGAYFDAHDYERGRHSLVGDTRFRGPHRVSAWWSSLMHYMFLDEPRTPCLVGEPKATNSKVLSYDYAHGFHIEKFVDFPHKRSAFVRCERDRFFQICPLAYDQARLEEAEKTHASLRGSKL</sequence>